<dbReference type="Proteomes" id="UP000249396">
    <property type="component" value="Unassembled WGS sequence"/>
</dbReference>
<evidence type="ECO:0000313" key="6">
    <source>
        <dbReference type="Proteomes" id="UP000249396"/>
    </source>
</evidence>
<feature type="binding site" evidence="2">
    <location>
        <position position="74"/>
    </location>
    <ligand>
        <name>Mg(2+)</name>
        <dbReference type="ChEBI" id="CHEBI:18420"/>
        <label>3</label>
    </ligand>
</feature>
<feature type="domain" description="PurM-like N-terminal" evidence="3">
    <location>
        <begin position="27"/>
        <end position="137"/>
    </location>
</feature>
<evidence type="ECO:0000256" key="2">
    <source>
        <dbReference type="HAMAP-Rule" id="MF_02128"/>
    </source>
</evidence>
<feature type="binding site" evidence="2">
    <location>
        <position position="313"/>
    </location>
    <ligand>
        <name>substrate</name>
    </ligand>
</feature>
<organism evidence="5 6">
    <name type="scientific">Candidatus Methylumidiphilus alinenensis</name>
    <dbReference type="NCBI Taxonomy" id="2202197"/>
    <lineage>
        <taxon>Bacteria</taxon>
        <taxon>Pseudomonadati</taxon>
        <taxon>Pseudomonadota</taxon>
        <taxon>Gammaproteobacteria</taxon>
        <taxon>Methylococcales</taxon>
        <taxon>Candidatus Methylumidiphilus</taxon>
    </lineage>
</organism>
<dbReference type="UniPathway" id="UPA00060">
    <property type="reaction ID" value="UER00142"/>
</dbReference>
<dbReference type="CDD" id="cd02194">
    <property type="entry name" value="ThiL"/>
    <property type="match status" value="1"/>
</dbReference>
<dbReference type="GO" id="GO:0009228">
    <property type="term" value="P:thiamine biosynthetic process"/>
    <property type="evidence" value="ECO:0007669"/>
    <property type="project" value="UniProtKB-KW"/>
</dbReference>
<keyword evidence="1 2" id="KW-0784">Thiamine biosynthesis</keyword>
<feature type="binding site" evidence="2">
    <location>
        <position position="46"/>
    </location>
    <ligand>
        <name>Mg(2+)</name>
        <dbReference type="ChEBI" id="CHEBI:18420"/>
        <label>2</label>
    </ligand>
</feature>
<feature type="binding site" evidence="2">
    <location>
        <position position="46"/>
    </location>
    <ligand>
        <name>Mg(2+)</name>
        <dbReference type="ChEBI" id="CHEBI:18420"/>
        <label>1</label>
    </ligand>
</feature>
<dbReference type="Gene3D" id="3.90.650.10">
    <property type="entry name" value="PurM-like C-terminal domain"/>
    <property type="match status" value="1"/>
</dbReference>
<feature type="domain" description="PurM-like C-terminal" evidence="4">
    <location>
        <begin position="151"/>
        <end position="298"/>
    </location>
</feature>
<comment type="caution">
    <text evidence="5">The sequence shown here is derived from an EMBL/GenBank/DDBJ whole genome shotgun (WGS) entry which is preliminary data.</text>
</comment>
<comment type="similarity">
    <text evidence="2">Belongs to the thiamine-monophosphate kinase family.</text>
</comment>
<dbReference type="InterPro" id="IPR010918">
    <property type="entry name" value="PurM-like_C_dom"/>
</dbReference>
<comment type="function">
    <text evidence="2">Catalyzes the ATP-dependent phosphorylation of thiamine-monophosphate (TMP) to form thiamine-pyrophosphate (TPP), the active form of vitamin B1.</text>
</comment>
<proteinExistence type="inferred from homology"/>
<feature type="binding site" evidence="2">
    <location>
        <position position="44"/>
    </location>
    <ligand>
        <name>Mg(2+)</name>
        <dbReference type="ChEBI" id="CHEBI:18420"/>
        <label>4</label>
    </ligand>
</feature>
<dbReference type="GO" id="GO:0000287">
    <property type="term" value="F:magnesium ion binding"/>
    <property type="evidence" value="ECO:0007669"/>
    <property type="project" value="UniProtKB-UniRule"/>
</dbReference>
<keyword evidence="2" id="KW-0460">Magnesium</keyword>
<dbReference type="PANTHER" id="PTHR30270:SF0">
    <property type="entry name" value="THIAMINE-MONOPHOSPHATE KINASE"/>
    <property type="match status" value="1"/>
</dbReference>
<keyword evidence="2" id="KW-0547">Nucleotide-binding</keyword>
<comment type="caution">
    <text evidence="2">Lacks conserved residue(s) required for the propagation of feature annotation.</text>
</comment>
<feature type="binding site" evidence="2">
    <location>
        <begin position="120"/>
        <end position="121"/>
    </location>
    <ligand>
        <name>ATP</name>
        <dbReference type="ChEBI" id="CHEBI:30616"/>
    </ligand>
</feature>
<name>A0A2W4T4K9_9GAMM</name>
<dbReference type="HAMAP" id="MF_02128">
    <property type="entry name" value="TMP_kinase"/>
    <property type="match status" value="1"/>
</dbReference>
<dbReference type="SUPFAM" id="SSF56042">
    <property type="entry name" value="PurM C-terminal domain-like"/>
    <property type="match status" value="1"/>
</dbReference>
<evidence type="ECO:0000313" key="5">
    <source>
        <dbReference type="EMBL" id="PZN82290.1"/>
    </source>
</evidence>
<dbReference type="GO" id="GO:0009030">
    <property type="term" value="F:thiamine-phosphate kinase activity"/>
    <property type="evidence" value="ECO:0007669"/>
    <property type="project" value="UniProtKB-UniRule"/>
</dbReference>
<dbReference type="SUPFAM" id="SSF55326">
    <property type="entry name" value="PurM N-terminal domain-like"/>
    <property type="match status" value="1"/>
</dbReference>
<feature type="binding site" evidence="2">
    <location>
        <position position="29"/>
    </location>
    <ligand>
        <name>Mg(2+)</name>
        <dbReference type="ChEBI" id="CHEBI:18420"/>
        <label>4</label>
    </ligand>
</feature>
<dbReference type="NCBIfam" id="TIGR01379">
    <property type="entry name" value="thiL"/>
    <property type="match status" value="1"/>
</dbReference>
<dbReference type="EC" id="2.7.4.16" evidence="2"/>
<feature type="binding site" evidence="2">
    <location>
        <position position="29"/>
    </location>
    <ligand>
        <name>Mg(2+)</name>
        <dbReference type="ChEBI" id="CHEBI:18420"/>
        <label>3</label>
    </ligand>
</feature>
<comment type="pathway">
    <text evidence="2">Cofactor biosynthesis; thiamine diphosphate biosynthesis; thiamine diphosphate from thiamine phosphate: step 1/1.</text>
</comment>
<sequence length="320" mass="34325">MAIGEFELIRRFFKRPPLRFDVVEGIGDDCALLRPQAGKCLAMTMDTLVEGIHFLPGTNPENLGHKSLAVNLSDLAAMGATPTWVALALTIPQPDENWLTAFANGFKSLADFYGVELVGGDTTRGPLSITVQAMGVVDEVGSLKRSAARWGDGIYLTGDLGLAGLGLEILLGKTSKKSPEAIAKLERPQPRVNAGMSLAGFANACIDVSDGLAADLSHILNASGVGATLDWIALPLPSAVRQYIESEGDEWMPLMAGDDYELCFTVSREREDELPGLMAHFDCSCVRIGTIEQQMGLRLKKDGGIFDLAALGYQHFPTSK</sequence>
<comment type="catalytic activity">
    <reaction evidence="2">
        <text>thiamine phosphate + ATP = thiamine diphosphate + ADP</text>
        <dbReference type="Rhea" id="RHEA:15913"/>
        <dbReference type="ChEBI" id="CHEBI:30616"/>
        <dbReference type="ChEBI" id="CHEBI:37575"/>
        <dbReference type="ChEBI" id="CHEBI:58937"/>
        <dbReference type="ChEBI" id="CHEBI:456216"/>
        <dbReference type="EC" id="2.7.4.16"/>
    </reaction>
</comment>
<gene>
    <name evidence="2 5" type="primary">thiL</name>
    <name evidence="5" type="ORF">DM484_06800</name>
</gene>
<dbReference type="InterPro" id="IPR036676">
    <property type="entry name" value="PurM-like_C_sf"/>
</dbReference>
<keyword evidence="2" id="KW-0808">Transferase</keyword>
<keyword evidence="2" id="KW-0479">Metal-binding</keyword>
<feature type="binding site" evidence="2">
    <location>
        <position position="207"/>
    </location>
    <ligand>
        <name>Mg(2+)</name>
        <dbReference type="ChEBI" id="CHEBI:18420"/>
        <label>3</label>
    </ligand>
</feature>
<reference evidence="5 6" key="1">
    <citation type="journal article" date="2018" name="Aquat. Microb. Ecol.">
        <title>Gammaproteobacterial methanotrophs dominate.</title>
        <authorList>
            <person name="Rissanen A.J."/>
            <person name="Saarenheimo J."/>
            <person name="Tiirola M."/>
            <person name="Peura S."/>
            <person name="Aalto S.L."/>
            <person name="Karvinen A."/>
            <person name="Nykanen H."/>
        </authorList>
    </citation>
    <scope>NUCLEOTIDE SEQUENCE [LARGE SCALE GENOMIC DNA]</scope>
    <source>
        <strain evidence="5">AMbin10</strain>
    </source>
</reference>
<dbReference type="GO" id="GO:0005524">
    <property type="term" value="F:ATP binding"/>
    <property type="evidence" value="ECO:0007669"/>
    <property type="project" value="UniProtKB-UniRule"/>
</dbReference>
<feature type="binding site" evidence="2">
    <location>
        <position position="209"/>
    </location>
    <ligand>
        <name>ATP</name>
        <dbReference type="ChEBI" id="CHEBI:30616"/>
    </ligand>
</feature>
<dbReference type="Pfam" id="PF02769">
    <property type="entry name" value="AIRS_C"/>
    <property type="match status" value="1"/>
</dbReference>
<dbReference type="PANTHER" id="PTHR30270">
    <property type="entry name" value="THIAMINE-MONOPHOSPHATE KINASE"/>
    <property type="match status" value="1"/>
</dbReference>
<feature type="binding site" evidence="2">
    <location>
        <position position="74"/>
    </location>
    <ligand>
        <name>Mg(2+)</name>
        <dbReference type="ChEBI" id="CHEBI:18420"/>
        <label>2</label>
    </ligand>
</feature>
<protein>
    <recommendedName>
        <fullName evidence="2">Thiamine-monophosphate kinase</fullName>
        <shortName evidence="2">TMP kinase</shortName>
        <shortName evidence="2">Thiamine-phosphate kinase</shortName>
        <ecNumber evidence="2">2.7.4.16</ecNumber>
    </recommendedName>
</protein>
<accession>A0A2W4T4K9</accession>
<dbReference type="Pfam" id="PF00586">
    <property type="entry name" value="AIRS"/>
    <property type="match status" value="1"/>
</dbReference>
<feature type="binding site" evidence="2">
    <location>
        <position position="258"/>
    </location>
    <ligand>
        <name>substrate</name>
    </ligand>
</feature>
<dbReference type="EMBL" id="QJPH01000228">
    <property type="protein sequence ID" value="PZN82290.1"/>
    <property type="molecule type" value="Genomic_DNA"/>
</dbReference>
<feature type="binding site" evidence="2">
    <location>
        <position position="145"/>
    </location>
    <ligand>
        <name>ATP</name>
        <dbReference type="ChEBI" id="CHEBI:30616"/>
    </ligand>
</feature>
<feature type="binding site" evidence="2">
    <location>
        <position position="74"/>
    </location>
    <ligand>
        <name>Mg(2+)</name>
        <dbReference type="ChEBI" id="CHEBI:18420"/>
        <label>4</label>
    </ligand>
</feature>
<evidence type="ECO:0000256" key="1">
    <source>
        <dbReference type="ARBA" id="ARBA00022977"/>
    </source>
</evidence>
<keyword evidence="2" id="KW-0067">ATP-binding</keyword>
<evidence type="ECO:0000259" key="4">
    <source>
        <dbReference type="Pfam" id="PF02769"/>
    </source>
</evidence>
<dbReference type="GO" id="GO:0009229">
    <property type="term" value="P:thiamine diphosphate biosynthetic process"/>
    <property type="evidence" value="ECO:0007669"/>
    <property type="project" value="UniProtKB-UniRule"/>
</dbReference>
<feature type="binding site" evidence="2">
    <location>
        <position position="53"/>
    </location>
    <ligand>
        <name>substrate</name>
    </ligand>
</feature>
<keyword evidence="2 5" id="KW-0418">Kinase</keyword>
<dbReference type="Gene3D" id="3.30.1330.10">
    <property type="entry name" value="PurM-like, N-terminal domain"/>
    <property type="match status" value="1"/>
</dbReference>
<comment type="miscellaneous">
    <text evidence="2">Reaction mechanism of ThiL seems to utilize a direct, inline transfer of the gamma-phosphate of ATP to TMP rather than a phosphorylated enzyme intermediate.</text>
</comment>
<feature type="binding site" evidence="2">
    <location>
        <position position="121"/>
    </location>
    <ligand>
        <name>Mg(2+)</name>
        <dbReference type="ChEBI" id="CHEBI:18420"/>
        <label>1</label>
    </ligand>
</feature>
<feature type="binding site" evidence="2">
    <location>
        <position position="210"/>
    </location>
    <ligand>
        <name>Mg(2+)</name>
        <dbReference type="ChEBI" id="CHEBI:18420"/>
        <label>5</label>
    </ligand>
</feature>
<evidence type="ECO:0000259" key="3">
    <source>
        <dbReference type="Pfam" id="PF00586"/>
    </source>
</evidence>
<dbReference type="InterPro" id="IPR016188">
    <property type="entry name" value="PurM-like_N"/>
</dbReference>
<dbReference type="AlphaFoldDB" id="A0A2W4T4K9"/>
<dbReference type="PIRSF" id="PIRSF005303">
    <property type="entry name" value="Thiam_monoph_kin"/>
    <property type="match status" value="1"/>
</dbReference>
<dbReference type="InterPro" id="IPR036921">
    <property type="entry name" value="PurM-like_N_sf"/>
</dbReference>
<dbReference type="InterPro" id="IPR006283">
    <property type="entry name" value="ThiL-like"/>
</dbReference>